<reference evidence="4 5" key="1">
    <citation type="submission" date="2016-10" db="EMBL/GenBank/DDBJ databases">
        <authorList>
            <person name="de Groot N.N."/>
        </authorList>
    </citation>
    <scope>NUCLEOTIDE SEQUENCE [LARGE SCALE GENOMIC DNA]</scope>
    <source>
        <strain evidence="4 5">DSM 27630</strain>
    </source>
</reference>
<keyword evidence="1" id="KW-0175">Coiled coil</keyword>
<dbReference type="AlphaFoldDB" id="A0A1I3DPJ4"/>
<organism evidence="4 5">
    <name type="scientific">Pisciglobus halotolerans</name>
    <dbReference type="NCBI Taxonomy" id="745365"/>
    <lineage>
        <taxon>Bacteria</taxon>
        <taxon>Bacillati</taxon>
        <taxon>Bacillota</taxon>
        <taxon>Bacilli</taxon>
        <taxon>Lactobacillales</taxon>
        <taxon>Carnobacteriaceae</taxon>
    </lineage>
</organism>
<evidence type="ECO:0000256" key="2">
    <source>
        <dbReference type="SAM" id="MobiDB-lite"/>
    </source>
</evidence>
<keyword evidence="5" id="KW-1185">Reference proteome</keyword>
<feature type="compositionally biased region" description="Basic and acidic residues" evidence="2">
    <location>
        <begin position="313"/>
        <end position="364"/>
    </location>
</feature>
<gene>
    <name evidence="4" type="ORF">SAMN04489868_1474</name>
</gene>
<evidence type="ECO:0008006" key="6">
    <source>
        <dbReference type="Google" id="ProtNLM"/>
    </source>
</evidence>
<sequence length="447" mass="49778">MKLKRTLLGIIFSFSTVGIMATAVDAESYQEVYDQQDQQEKQIQAALDSKFISADDYKLLEKELEHFNEAKESETRQSLRAMIAEEEKQFLEVQERLDVKEAEAAKVEHAQLTKDFSSLEEKGEEPFVVAKDAQQIESLKDELTNLDSTEKVQPIRTLASKMDELSTQIGDNQTQLIQLVDELKELHQSAEELSKNQYVLASDKEALENDEKENAQFFEDADDVEVVESRINDSKALIDGLQTKQQETEQDFKENEGQANELLQSASSLLSKGDLTTEEKEALQEVSQTLSNSLELKDYEPGNLAENYSVLQTKHDDLSDKSNERIAEAKKKAEQEAAEAKKRAEQEAAKKAEKAAQEKAEAKKRASQQSDNNSSKSNNSSSTKSNDSTSSTTVSGGWHQAPAGHKYLKVSSGKTYGQVKNPGNFSLITVEEAAKYSPGHGNGYAKQ</sequence>
<proteinExistence type="predicted"/>
<dbReference type="Proteomes" id="UP000198668">
    <property type="component" value="Unassembled WGS sequence"/>
</dbReference>
<feature type="signal peptide" evidence="3">
    <location>
        <begin position="1"/>
        <end position="21"/>
    </location>
</feature>
<feature type="chain" id="PRO_5039470852" description="N-terminal domain of peptidoglycan hydrolase CwlO-containing protein" evidence="3">
    <location>
        <begin position="22"/>
        <end position="447"/>
    </location>
</feature>
<keyword evidence="3" id="KW-0732">Signal</keyword>
<dbReference type="RefSeq" id="WP_092093602.1">
    <property type="nucleotide sequence ID" value="NZ_FOQE01000047.1"/>
</dbReference>
<dbReference type="OrthoDB" id="2182718at2"/>
<dbReference type="EMBL" id="FOQE01000047">
    <property type="protein sequence ID" value="SFH88660.1"/>
    <property type="molecule type" value="Genomic_DNA"/>
</dbReference>
<evidence type="ECO:0000256" key="1">
    <source>
        <dbReference type="SAM" id="Coils"/>
    </source>
</evidence>
<evidence type="ECO:0000313" key="5">
    <source>
        <dbReference type="Proteomes" id="UP000198668"/>
    </source>
</evidence>
<protein>
    <recommendedName>
        <fullName evidence="6">N-terminal domain of peptidoglycan hydrolase CwlO-containing protein</fullName>
    </recommendedName>
</protein>
<feature type="coiled-coil region" evidence="1">
    <location>
        <begin position="57"/>
        <end position="149"/>
    </location>
</feature>
<accession>A0A1I3DPJ4</accession>
<feature type="region of interest" description="Disordered" evidence="2">
    <location>
        <begin position="307"/>
        <end position="402"/>
    </location>
</feature>
<evidence type="ECO:0000256" key="3">
    <source>
        <dbReference type="SAM" id="SignalP"/>
    </source>
</evidence>
<name>A0A1I3DPJ4_9LACT</name>
<feature type="compositionally biased region" description="Low complexity" evidence="2">
    <location>
        <begin position="367"/>
        <end position="393"/>
    </location>
</feature>
<evidence type="ECO:0000313" key="4">
    <source>
        <dbReference type="EMBL" id="SFH88660.1"/>
    </source>
</evidence>